<sequence>MIRKTITNLQPKVADKSLVDYLHRLDNLLVESNASLEKQQINEEIDQVVFETLKSAGSIQGEAGLEEAIDQAVLKSARQLTIKKIHEAAHEQRFGDGCR</sequence>
<proteinExistence type="predicted"/>
<evidence type="ECO:0000313" key="2">
    <source>
        <dbReference type="Proteomes" id="UP001519504"/>
    </source>
</evidence>
<accession>A0ABS5R0X1</accession>
<dbReference type="EMBL" id="JAAMFK010000007">
    <property type="protein sequence ID" value="MBS9339083.1"/>
    <property type="molecule type" value="Genomic_DNA"/>
</dbReference>
<organism evidence="1 2">
    <name type="scientific">Fructobacillus broussonetiae</name>
    <dbReference type="NCBI Taxonomy" id="2713173"/>
    <lineage>
        <taxon>Bacteria</taxon>
        <taxon>Bacillati</taxon>
        <taxon>Bacillota</taxon>
        <taxon>Bacilli</taxon>
        <taxon>Lactobacillales</taxon>
        <taxon>Lactobacillaceae</taxon>
        <taxon>Fructobacillus</taxon>
    </lineage>
</organism>
<dbReference type="RefSeq" id="WP_213809365.1">
    <property type="nucleotide sequence ID" value="NZ_JAAMFK010000007.1"/>
</dbReference>
<comment type="caution">
    <text evidence="1">The sequence shown here is derived from an EMBL/GenBank/DDBJ whole genome shotgun (WGS) entry which is preliminary data.</text>
</comment>
<keyword evidence="2" id="KW-1185">Reference proteome</keyword>
<reference evidence="1 2" key="1">
    <citation type="submission" date="2020-02" db="EMBL/GenBank/DDBJ databases">
        <title>Fructobacillus sp. isolated from paper mulberry of Taiwan.</title>
        <authorList>
            <person name="Lin S.-T."/>
        </authorList>
    </citation>
    <scope>NUCLEOTIDE SEQUENCE [LARGE SCALE GENOMIC DNA]</scope>
    <source>
        <strain evidence="1 2">M2-14</strain>
    </source>
</reference>
<gene>
    <name evidence="1" type="ORF">G6R29_05545</name>
</gene>
<evidence type="ECO:0000313" key="1">
    <source>
        <dbReference type="EMBL" id="MBS9339083.1"/>
    </source>
</evidence>
<dbReference type="Proteomes" id="UP001519504">
    <property type="component" value="Unassembled WGS sequence"/>
</dbReference>
<protein>
    <submittedName>
        <fullName evidence="1">Uncharacterized protein</fullName>
    </submittedName>
</protein>
<name>A0ABS5R0X1_9LACO</name>